<dbReference type="NCBIfam" id="TIGR03002">
    <property type="entry name" value="outer_YhbN_LptA"/>
    <property type="match status" value="1"/>
</dbReference>
<dbReference type="Proteomes" id="UP000239446">
    <property type="component" value="Unassembled WGS sequence"/>
</dbReference>
<comment type="similarity">
    <text evidence="4">Belongs to the LptA family.</text>
</comment>
<evidence type="ECO:0000259" key="6">
    <source>
        <dbReference type="Pfam" id="PF03968"/>
    </source>
</evidence>
<dbReference type="InterPro" id="IPR014340">
    <property type="entry name" value="LptA"/>
</dbReference>
<dbReference type="PANTHER" id="PTHR36504">
    <property type="entry name" value="LIPOPOLYSACCHARIDE EXPORT SYSTEM PROTEIN LPTA"/>
    <property type="match status" value="1"/>
</dbReference>
<dbReference type="HAMAP" id="MF_01914">
    <property type="entry name" value="LPS_assembly_LptA"/>
    <property type="match status" value="1"/>
</dbReference>
<feature type="signal peptide" evidence="4">
    <location>
        <begin position="1"/>
        <end position="25"/>
    </location>
</feature>
<reference evidence="8 9" key="2">
    <citation type="submission" date="2018-02" db="EMBL/GenBank/DDBJ databases">
        <title>Subsurface microbial communities from deep shales in Ohio and West Virginia, USA.</title>
        <authorList>
            <person name="Wrighton K."/>
        </authorList>
    </citation>
    <scope>NUCLEOTIDE SEQUENCE [LARGE SCALE GENOMIC DNA]</scope>
    <source>
        <strain evidence="8 9">UTICA-S1B9</strain>
    </source>
</reference>
<dbReference type="Pfam" id="PF03968">
    <property type="entry name" value="LptD_N"/>
    <property type="match status" value="1"/>
</dbReference>
<dbReference type="InterPro" id="IPR052037">
    <property type="entry name" value="LPS_export_LptA"/>
</dbReference>
<evidence type="ECO:0000313" key="10">
    <source>
        <dbReference type="Proteomes" id="UP000239648"/>
    </source>
</evidence>
<dbReference type="EMBL" id="PTIU01000003">
    <property type="protein sequence ID" value="PPK55842.1"/>
    <property type="molecule type" value="Genomic_DNA"/>
</dbReference>
<name>A0A2S6G987_9GAMM</name>
<dbReference type="InterPro" id="IPR005653">
    <property type="entry name" value="OstA-like_N"/>
</dbReference>
<evidence type="ECO:0000256" key="5">
    <source>
        <dbReference type="SAM" id="MobiDB-lite"/>
    </source>
</evidence>
<dbReference type="GO" id="GO:0017089">
    <property type="term" value="F:glycolipid transfer activity"/>
    <property type="evidence" value="ECO:0007669"/>
    <property type="project" value="TreeGrafter"/>
</dbReference>
<dbReference type="PANTHER" id="PTHR36504:SF1">
    <property type="entry name" value="LIPOPOLYSACCHARIDE EXPORT SYSTEM PROTEIN LPTA"/>
    <property type="match status" value="1"/>
</dbReference>
<organism evidence="8 9">
    <name type="scientific">Marinobacter persicus</name>
    <dbReference type="NCBI Taxonomy" id="930118"/>
    <lineage>
        <taxon>Bacteria</taxon>
        <taxon>Pseudomonadati</taxon>
        <taxon>Pseudomonadota</taxon>
        <taxon>Gammaproteobacteria</taxon>
        <taxon>Pseudomonadales</taxon>
        <taxon>Marinobacteraceae</taxon>
        <taxon>Marinobacter</taxon>
    </lineage>
</organism>
<feature type="region of interest" description="Disordered" evidence="5">
    <location>
        <begin position="149"/>
        <end position="187"/>
    </location>
</feature>
<evidence type="ECO:0000256" key="2">
    <source>
        <dbReference type="ARBA" id="ARBA00022729"/>
    </source>
</evidence>
<evidence type="ECO:0000313" key="8">
    <source>
        <dbReference type="EMBL" id="PPK55842.1"/>
    </source>
</evidence>
<sequence precursor="true">MKPSGNTSRLLALLTGLLLAGSASAFDLNSDQPIKVSADSARLDDTEGTAVYTGDVRLVQGEAYLNADRVILHRNEQGVSKVESWGTPAHYSQPARDGQKATDAWALEITWSADENVIVLKQQARIEQGSNEFRGDVIHYDTVRRVVTAEGGSTESGDSGRVEMVIQPRNSEQTDNETGSDGSTQGQ</sequence>
<feature type="chain" id="PRO_5015794370" description="Lipopolysaccharide export system protein LptA" evidence="4">
    <location>
        <begin position="26"/>
        <end position="187"/>
    </location>
</feature>
<protein>
    <recommendedName>
        <fullName evidence="4">Lipopolysaccharide export system protein LptA</fullName>
    </recommendedName>
</protein>
<evidence type="ECO:0000313" key="9">
    <source>
        <dbReference type="Proteomes" id="UP000239446"/>
    </source>
</evidence>
<reference evidence="7 10" key="1">
    <citation type="submission" date="2018-02" db="EMBL/GenBank/DDBJ databases">
        <title>Deep subsurface shale carbon reservoir microbial communities from Ohio and West Virginia, USA.</title>
        <authorList>
            <person name="Wrighton K."/>
        </authorList>
    </citation>
    <scope>NUCLEOTIDE SEQUENCE [LARGE SCALE GENOMIC DNA]</scope>
    <source>
        <strain evidence="7 10">UTICA-S1B6</strain>
    </source>
</reference>
<dbReference type="GO" id="GO:0030288">
    <property type="term" value="C:outer membrane-bounded periplasmic space"/>
    <property type="evidence" value="ECO:0007669"/>
    <property type="project" value="TreeGrafter"/>
</dbReference>
<dbReference type="AlphaFoldDB" id="A0A2S6G987"/>
<comment type="subcellular location">
    <subcellularLocation>
        <location evidence="4">Periplasm</location>
    </subcellularLocation>
</comment>
<accession>A0A2S6G987</accession>
<dbReference type="RefSeq" id="WP_104415048.1">
    <property type="nucleotide sequence ID" value="NZ_PTIT01000003.1"/>
</dbReference>
<keyword evidence="2 4" id="KW-0732">Signal</keyword>
<dbReference type="Proteomes" id="UP000239648">
    <property type="component" value="Unassembled WGS sequence"/>
</dbReference>
<keyword evidence="3 4" id="KW-0574">Periplasm</keyword>
<proteinExistence type="inferred from homology"/>
<keyword evidence="10" id="KW-1185">Reference proteome</keyword>
<comment type="caution">
    <text evidence="8">The sequence shown here is derived from an EMBL/GenBank/DDBJ whole genome shotgun (WGS) entry which is preliminary data.</text>
</comment>
<dbReference type="GO" id="GO:0043165">
    <property type="term" value="P:Gram-negative-bacterium-type cell outer membrane assembly"/>
    <property type="evidence" value="ECO:0007669"/>
    <property type="project" value="UniProtKB-UniRule"/>
</dbReference>
<feature type="domain" description="Organic solvent tolerance-like N-terminal" evidence="6">
    <location>
        <begin position="35"/>
        <end position="143"/>
    </location>
</feature>
<dbReference type="EMBL" id="PTIT01000003">
    <property type="protein sequence ID" value="PPK52965.1"/>
    <property type="molecule type" value="Genomic_DNA"/>
</dbReference>
<comment type="subunit">
    <text evidence="4">Component of the lipopolysaccharide transport and assembly complex.</text>
</comment>
<gene>
    <name evidence="4" type="primary">lptA</name>
    <name evidence="8" type="ORF">B0H24_100339</name>
    <name evidence="7" type="ORF">BY455_10339</name>
</gene>
<dbReference type="GO" id="GO:0001530">
    <property type="term" value="F:lipopolysaccharide binding"/>
    <property type="evidence" value="ECO:0007669"/>
    <property type="project" value="InterPro"/>
</dbReference>
<keyword evidence="1 4" id="KW-0813">Transport</keyword>
<dbReference type="GO" id="GO:0015920">
    <property type="term" value="P:lipopolysaccharide transport"/>
    <property type="evidence" value="ECO:0007669"/>
    <property type="project" value="UniProtKB-UniRule"/>
</dbReference>
<dbReference type="Gene3D" id="2.60.450.10">
    <property type="entry name" value="Lipopolysaccharide (LPS) transport protein A like domain"/>
    <property type="match status" value="1"/>
</dbReference>
<dbReference type="OrthoDB" id="9795964at2"/>
<comment type="function">
    <text evidence="4">Involved in the assembly of lipopolysaccharide (LPS). Required for the translocation of LPS from the inner membrane to the outer membrane. May form a bridge between the inner membrane and the outer membrane, via interactions with LptC and LptD, thereby facilitating LPS transfer across the periplasm.</text>
</comment>
<dbReference type="GO" id="GO:0009279">
    <property type="term" value="C:cell outer membrane"/>
    <property type="evidence" value="ECO:0007669"/>
    <property type="project" value="TreeGrafter"/>
</dbReference>
<evidence type="ECO:0000256" key="3">
    <source>
        <dbReference type="ARBA" id="ARBA00022764"/>
    </source>
</evidence>
<evidence type="ECO:0000256" key="4">
    <source>
        <dbReference type="HAMAP-Rule" id="MF_01914"/>
    </source>
</evidence>
<feature type="compositionally biased region" description="Polar residues" evidence="5">
    <location>
        <begin position="168"/>
        <end position="187"/>
    </location>
</feature>
<evidence type="ECO:0000256" key="1">
    <source>
        <dbReference type="ARBA" id="ARBA00022448"/>
    </source>
</evidence>
<evidence type="ECO:0000313" key="7">
    <source>
        <dbReference type="EMBL" id="PPK52965.1"/>
    </source>
</evidence>